<keyword evidence="6" id="KW-1185">Reference proteome</keyword>
<feature type="region of interest" description="Disordered" evidence="2">
    <location>
        <begin position="422"/>
        <end position="454"/>
    </location>
</feature>
<name>A0A8H3FWG0_9LECA</name>
<feature type="compositionally biased region" description="Polar residues" evidence="2">
    <location>
        <begin position="693"/>
        <end position="702"/>
    </location>
</feature>
<dbReference type="SMART" id="SM00393">
    <property type="entry name" value="R3H"/>
    <property type="match status" value="1"/>
</dbReference>
<feature type="compositionally biased region" description="Low complexity" evidence="2">
    <location>
        <begin position="149"/>
        <end position="158"/>
    </location>
</feature>
<dbReference type="AlphaFoldDB" id="A0A8H3FWG0"/>
<evidence type="ECO:0000256" key="2">
    <source>
        <dbReference type="SAM" id="MobiDB-lite"/>
    </source>
</evidence>
<dbReference type="InterPro" id="IPR036867">
    <property type="entry name" value="R3H_dom_sf"/>
</dbReference>
<feature type="compositionally biased region" description="Low complexity" evidence="2">
    <location>
        <begin position="703"/>
        <end position="754"/>
    </location>
</feature>
<feature type="compositionally biased region" description="Polar residues" evidence="2">
    <location>
        <begin position="798"/>
        <end position="815"/>
    </location>
</feature>
<proteinExistence type="predicted"/>
<evidence type="ECO:0000259" key="3">
    <source>
        <dbReference type="PROSITE" id="PS51061"/>
    </source>
</evidence>
<feature type="compositionally biased region" description="Pro residues" evidence="2">
    <location>
        <begin position="761"/>
        <end position="772"/>
    </location>
</feature>
<feature type="compositionally biased region" description="Polar residues" evidence="2">
    <location>
        <begin position="590"/>
        <end position="605"/>
    </location>
</feature>
<dbReference type="CDD" id="cd02642">
    <property type="entry name" value="R3H_encore_like"/>
    <property type="match status" value="1"/>
</dbReference>
<dbReference type="Pfam" id="PF01424">
    <property type="entry name" value="R3H"/>
    <property type="match status" value="1"/>
</dbReference>
<evidence type="ECO:0000313" key="5">
    <source>
        <dbReference type="EMBL" id="CAF9932044.1"/>
    </source>
</evidence>
<dbReference type="GO" id="GO:0003676">
    <property type="term" value="F:nucleic acid binding"/>
    <property type="evidence" value="ECO:0007669"/>
    <property type="project" value="UniProtKB-UniRule"/>
</dbReference>
<dbReference type="SUPFAM" id="SSF82708">
    <property type="entry name" value="R3H domain"/>
    <property type="match status" value="1"/>
</dbReference>
<feature type="domain" description="R3H" evidence="3">
    <location>
        <begin position="250"/>
        <end position="313"/>
    </location>
</feature>
<dbReference type="InterPro" id="IPR051937">
    <property type="entry name" value="R3H_domain_containing"/>
</dbReference>
<dbReference type="EMBL" id="CAJPDS010000061">
    <property type="protein sequence ID" value="CAF9932044.1"/>
    <property type="molecule type" value="Genomic_DNA"/>
</dbReference>
<feature type="compositionally biased region" description="Polar residues" evidence="2">
    <location>
        <begin position="100"/>
        <end position="121"/>
    </location>
</feature>
<protein>
    <recommendedName>
        <fullName evidence="7">SUZ domain-containing protein</fullName>
    </recommendedName>
</protein>
<dbReference type="GO" id="GO:0006012">
    <property type="term" value="P:galactose metabolic process"/>
    <property type="evidence" value="ECO:0007669"/>
    <property type="project" value="TreeGrafter"/>
</dbReference>
<feature type="region of interest" description="Disordered" evidence="2">
    <location>
        <begin position="346"/>
        <end position="408"/>
    </location>
</feature>
<dbReference type="PROSITE" id="PS51673">
    <property type="entry name" value="SUZ"/>
    <property type="match status" value="1"/>
</dbReference>
<evidence type="ECO:0008006" key="7">
    <source>
        <dbReference type="Google" id="ProtNLM"/>
    </source>
</evidence>
<dbReference type="Proteomes" id="UP000664521">
    <property type="component" value="Unassembled WGS sequence"/>
</dbReference>
<gene>
    <name evidence="5" type="ORF">HETSPECPRED_008263</name>
</gene>
<dbReference type="PANTHER" id="PTHR15672:SF8">
    <property type="entry name" value="PROTEIN ENCORE"/>
    <property type="match status" value="1"/>
</dbReference>
<dbReference type="Pfam" id="PF12752">
    <property type="entry name" value="SUZ"/>
    <property type="match status" value="1"/>
</dbReference>
<keyword evidence="1" id="KW-0597">Phosphoprotein</keyword>
<feature type="region of interest" description="Disordered" evidence="2">
    <location>
        <begin position="1"/>
        <end position="165"/>
    </location>
</feature>
<dbReference type="Gene3D" id="3.30.1370.50">
    <property type="entry name" value="R3H-like domain"/>
    <property type="match status" value="1"/>
</dbReference>
<dbReference type="InterPro" id="IPR001374">
    <property type="entry name" value="R3H_dom"/>
</dbReference>
<feature type="compositionally biased region" description="Low complexity" evidence="2">
    <location>
        <begin position="606"/>
        <end position="624"/>
    </location>
</feature>
<feature type="region of interest" description="Disordered" evidence="2">
    <location>
        <begin position="570"/>
        <end position="815"/>
    </location>
</feature>
<dbReference type="OrthoDB" id="278430at2759"/>
<feature type="compositionally biased region" description="Basic and acidic residues" evidence="2">
    <location>
        <begin position="391"/>
        <end position="408"/>
    </location>
</feature>
<dbReference type="PROSITE" id="PS51061">
    <property type="entry name" value="R3H"/>
    <property type="match status" value="1"/>
</dbReference>
<feature type="compositionally biased region" description="Low complexity" evidence="2">
    <location>
        <begin position="570"/>
        <end position="589"/>
    </location>
</feature>
<sequence>MADVSTKTNVSKPSFASIAAMAPRLPDTKPRAGTFQKYPEPSSMKHSSRQVPDSPSAAQLKKELESSMSRLNVTDHPGTPNAMISNNTGRPGLRFEDDQTQMSCSSTKPASSDSRSATSGVTYAMDERESLRPDDSASTKAAEDEDSNSGPASGAPSSRVGSEAGGRAFQDQYHEIGRIGPGLHRLQPVYRRGIPGITEEASQPTFPPLDSALTAPVHEPDAFASKPSPYSPSGKPDEKLLEALESSKDRLFLMRLEQEVITFVKHSTEPTLELPPCNSFCRLLAHKLADYYALTHYVDNAVTSVRLYRTPYCRIPPPLSEMVKAQSPTETTPISRPGVQIMRREGMGREERNVGSTANTTASSMAPSKAGSETGDSQLGTGVVSPTESVNAREKGTMTREEREAQYKEARERIFKGYEEFETGEGTPGEAVNVVSRTSSGNGKRKKKPKRVNDDFEARSQFGIYYPTQYPPSTYESAPNPMAYYGPYTQQGGMMAQNGDLNVAMFHQGYSQGFNSLTNPPAYPIGMSNTSMPVSDMNGHFTGMPMYTDYGQQYPPQYSQQSQYFQPMMQQQPMMAQQSPNSSSPAPAQLSRQSSQMSDPNWSQEGYSYPYQQPRQQQPGYMSQMQERNLSAGDPMAYPYGQLPYQSMQQPNAQHPLPGSYNRQVFNPQTRSFVPGSGYHSPKKPQFGGISVDSANRSPLITLSNGNSSSSPRQQSSNSLQRPALQPSNSSSGRKTSSQSASSQPTASQPSSLAKWGTPANLPPKPPPPETPIPEGQRSLPAVIHAPVNIHPIMNGQPMPSFQNGVYSMPNPGSR</sequence>
<comment type="caution">
    <text evidence="5">The sequence shown here is derived from an EMBL/GenBank/DDBJ whole genome shotgun (WGS) entry which is preliminary data.</text>
</comment>
<feature type="domain" description="SUZ" evidence="4">
    <location>
        <begin position="314"/>
        <end position="419"/>
    </location>
</feature>
<evidence type="ECO:0000313" key="6">
    <source>
        <dbReference type="Proteomes" id="UP000664521"/>
    </source>
</evidence>
<feature type="compositionally biased region" description="Polar residues" evidence="2">
    <location>
        <begin position="374"/>
        <end position="390"/>
    </location>
</feature>
<feature type="compositionally biased region" description="Polar residues" evidence="2">
    <location>
        <begin position="1"/>
        <end position="14"/>
    </location>
</feature>
<evidence type="ECO:0000259" key="4">
    <source>
        <dbReference type="PROSITE" id="PS51673"/>
    </source>
</evidence>
<reference evidence="5" key="1">
    <citation type="submission" date="2021-03" db="EMBL/GenBank/DDBJ databases">
        <authorList>
            <person name="Tagirdzhanova G."/>
        </authorList>
    </citation>
    <scope>NUCLEOTIDE SEQUENCE</scope>
</reference>
<feature type="compositionally biased region" description="Polar residues" evidence="2">
    <location>
        <begin position="661"/>
        <end position="672"/>
    </location>
</feature>
<dbReference type="InterPro" id="IPR024771">
    <property type="entry name" value="SUZ"/>
</dbReference>
<feature type="compositionally biased region" description="Polar residues" evidence="2">
    <location>
        <begin position="354"/>
        <end position="366"/>
    </location>
</feature>
<feature type="compositionally biased region" description="Basic and acidic residues" evidence="2">
    <location>
        <begin position="125"/>
        <end position="137"/>
    </location>
</feature>
<organism evidence="5 6">
    <name type="scientific">Heterodermia speciosa</name>
    <dbReference type="NCBI Taxonomy" id="116794"/>
    <lineage>
        <taxon>Eukaryota</taxon>
        <taxon>Fungi</taxon>
        <taxon>Dikarya</taxon>
        <taxon>Ascomycota</taxon>
        <taxon>Pezizomycotina</taxon>
        <taxon>Lecanoromycetes</taxon>
        <taxon>OSLEUM clade</taxon>
        <taxon>Lecanoromycetidae</taxon>
        <taxon>Caliciales</taxon>
        <taxon>Physciaceae</taxon>
        <taxon>Heterodermia</taxon>
    </lineage>
</organism>
<evidence type="ECO:0000256" key="1">
    <source>
        <dbReference type="ARBA" id="ARBA00022553"/>
    </source>
</evidence>
<accession>A0A8H3FWG0</accession>
<feature type="compositionally biased region" description="Polar residues" evidence="2">
    <location>
        <begin position="644"/>
        <end position="653"/>
    </location>
</feature>
<dbReference type="PANTHER" id="PTHR15672">
    <property type="entry name" value="CAMP-REGULATED PHOSPHOPROTEIN 21 RELATED R3H DOMAIN CONTAINING PROTEIN"/>
    <property type="match status" value="1"/>
</dbReference>